<protein>
    <recommendedName>
        <fullName evidence="5">SCP domain-containing protein</fullName>
    </recommendedName>
</protein>
<name>A0AAW1L9T4_POPJA</name>
<comment type="caution">
    <text evidence="3">The sequence shown here is derived from an EMBL/GenBank/DDBJ whole genome shotgun (WGS) entry which is preliminary data.</text>
</comment>
<dbReference type="AlphaFoldDB" id="A0AAW1L9T4"/>
<dbReference type="Proteomes" id="UP001458880">
    <property type="component" value="Unassembled WGS sequence"/>
</dbReference>
<gene>
    <name evidence="3" type="ORF">QE152_g14364</name>
</gene>
<comment type="subcellular location">
    <subcellularLocation>
        <location evidence="1">Secreted</location>
    </subcellularLocation>
</comment>
<dbReference type="EMBL" id="JASPKY010000144">
    <property type="protein sequence ID" value="KAK9730620.1"/>
    <property type="molecule type" value="Genomic_DNA"/>
</dbReference>
<dbReference type="CDD" id="cd05380">
    <property type="entry name" value="CAP_euk"/>
    <property type="match status" value="1"/>
</dbReference>
<sequence length="208" mass="23863">MHVLSYSKQLEYSASCWARQCKASRSRCRKVEDGLVGETICHVTIREVFDSQVGAITTSSMESCLEQTVSKFQINFTENLIDSIKYPRGGDDEMNRGAVQMIWAKTRYIGCHRIKYKYPQPEPLFNEVYMVILHVCHFFPASEDEKTIFMIGIPARTCDHNEAPNSQYPSLCGVIRDLADDPWDGNSNRNTWNVILNSILLYILYIFG</sequence>
<keyword evidence="4" id="KW-1185">Reference proteome</keyword>
<keyword evidence="2" id="KW-0964">Secreted</keyword>
<dbReference type="Gene3D" id="3.40.33.10">
    <property type="entry name" value="CAP"/>
    <property type="match status" value="1"/>
</dbReference>
<evidence type="ECO:0000256" key="2">
    <source>
        <dbReference type="ARBA" id="ARBA00022525"/>
    </source>
</evidence>
<evidence type="ECO:0008006" key="5">
    <source>
        <dbReference type="Google" id="ProtNLM"/>
    </source>
</evidence>
<evidence type="ECO:0000313" key="4">
    <source>
        <dbReference type="Proteomes" id="UP001458880"/>
    </source>
</evidence>
<evidence type="ECO:0000256" key="1">
    <source>
        <dbReference type="ARBA" id="ARBA00004613"/>
    </source>
</evidence>
<dbReference type="SUPFAM" id="SSF55797">
    <property type="entry name" value="PR-1-like"/>
    <property type="match status" value="1"/>
</dbReference>
<dbReference type="InterPro" id="IPR035940">
    <property type="entry name" value="CAP_sf"/>
</dbReference>
<reference evidence="3 4" key="1">
    <citation type="journal article" date="2024" name="BMC Genomics">
        <title>De novo assembly and annotation of Popillia japonica's genome with initial clues to its potential as an invasive pest.</title>
        <authorList>
            <person name="Cucini C."/>
            <person name="Boschi S."/>
            <person name="Funari R."/>
            <person name="Cardaioli E."/>
            <person name="Iannotti N."/>
            <person name="Marturano G."/>
            <person name="Paoli F."/>
            <person name="Bruttini M."/>
            <person name="Carapelli A."/>
            <person name="Frati F."/>
            <person name="Nardi F."/>
        </authorList>
    </citation>
    <scope>NUCLEOTIDE SEQUENCE [LARGE SCALE GENOMIC DNA]</scope>
    <source>
        <strain evidence="3">DMR45628</strain>
    </source>
</reference>
<evidence type="ECO:0000313" key="3">
    <source>
        <dbReference type="EMBL" id="KAK9730620.1"/>
    </source>
</evidence>
<proteinExistence type="predicted"/>
<organism evidence="3 4">
    <name type="scientific">Popillia japonica</name>
    <name type="common">Japanese beetle</name>
    <dbReference type="NCBI Taxonomy" id="7064"/>
    <lineage>
        <taxon>Eukaryota</taxon>
        <taxon>Metazoa</taxon>
        <taxon>Ecdysozoa</taxon>
        <taxon>Arthropoda</taxon>
        <taxon>Hexapoda</taxon>
        <taxon>Insecta</taxon>
        <taxon>Pterygota</taxon>
        <taxon>Neoptera</taxon>
        <taxon>Endopterygota</taxon>
        <taxon>Coleoptera</taxon>
        <taxon>Polyphaga</taxon>
        <taxon>Scarabaeiformia</taxon>
        <taxon>Scarabaeidae</taxon>
        <taxon>Rutelinae</taxon>
        <taxon>Popillia</taxon>
    </lineage>
</organism>
<accession>A0AAW1L9T4</accession>